<reference evidence="5 6" key="1">
    <citation type="submission" date="2018-05" db="EMBL/GenBank/DDBJ databases">
        <title>Complete Genome Sequence of Deinococcus sp. strain 17bor-2.</title>
        <authorList>
            <person name="Srinivasan S."/>
        </authorList>
    </citation>
    <scope>NUCLEOTIDE SEQUENCE [LARGE SCALE GENOMIC DNA]</scope>
    <source>
        <strain evidence="5 6">17bor-2</strain>
    </source>
</reference>
<dbReference type="AlphaFoldDB" id="A0A2Z3JTA3"/>
<keyword evidence="2" id="KW-0560">Oxidoreductase</keyword>
<protein>
    <submittedName>
        <fullName evidence="5">Oxidoreductase</fullName>
    </submittedName>
</protein>
<evidence type="ECO:0000259" key="3">
    <source>
        <dbReference type="Pfam" id="PF01408"/>
    </source>
</evidence>
<name>A0A2Z3JTA3_9DEIO</name>
<evidence type="ECO:0000256" key="1">
    <source>
        <dbReference type="ARBA" id="ARBA00010928"/>
    </source>
</evidence>
<dbReference type="SUPFAM" id="SSF55347">
    <property type="entry name" value="Glyceraldehyde-3-phosphate dehydrogenase-like, C-terminal domain"/>
    <property type="match status" value="1"/>
</dbReference>
<evidence type="ECO:0000313" key="5">
    <source>
        <dbReference type="EMBL" id="AWN23884.1"/>
    </source>
</evidence>
<accession>A0A2Z3JTA3</accession>
<dbReference type="GO" id="GO:0016491">
    <property type="term" value="F:oxidoreductase activity"/>
    <property type="evidence" value="ECO:0007669"/>
    <property type="project" value="UniProtKB-KW"/>
</dbReference>
<proteinExistence type="inferred from homology"/>
<dbReference type="InterPro" id="IPR055170">
    <property type="entry name" value="GFO_IDH_MocA-like_dom"/>
</dbReference>
<dbReference type="PANTHER" id="PTHR22604:SF105">
    <property type="entry name" value="TRANS-1,2-DIHYDROBENZENE-1,2-DIOL DEHYDROGENASE"/>
    <property type="match status" value="1"/>
</dbReference>
<comment type="similarity">
    <text evidence="1">Belongs to the Gfo/Idh/MocA family.</text>
</comment>
<evidence type="ECO:0000313" key="6">
    <source>
        <dbReference type="Proteomes" id="UP000245368"/>
    </source>
</evidence>
<dbReference type="Pfam" id="PF01408">
    <property type="entry name" value="GFO_IDH_MocA"/>
    <property type="match status" value="1"/>
</dbReference>
<dbReference type="Proteomes" id="UP000245368">
    <property type="component" value="Chromosome"/>
</dbReference>
<dbReference type="SUPFAM" id="SSF51735">
    <property type="entry name" value="NAD(P)-binding Rossmann-fold domains"/>
    <property type="match status" value="1"/>
</dbReference>
<sequence>MTSSSSPSGLRWGIFGAARIARALIPAIRRNGGTVDIVGVRDPSSERARRFAQEWDIGRIGTYQDVVDAEIDAVYNPLPNDLHLPWSAAAMRAGKHALTEKPLSLNAQQAQQFAEVAAETGRVSLEAFAYRFQPHVDRLRQIVQGGEIGTLKHYQGLYGFTLSNPDDFRWHPEMGGGALFDVGCYTVNLMRLLLGEPHSAQAKIRWSAGGVDVGLSGSLDYGEALASVGCGFDWSGPARLVLYGTSGNLEMQHPFESNNQKPVTLRLGEREETFAPSNGYTLMVEHFQRAARGEEALRYPPDDAVKQARVLDALFASARSGQSVTL</sequence>
<gene>
    <name evidence="5" type="ORF">DKM44_12145</name>
</gene>
<dbReference type="InterPro" id="IPR050984">
    <property type="entry name" value="Gfo/Idh/MocA_domain"/>
</dbReference>
<dbReference type="Gene3D" id="3.30.360.10">
    <property type="entry name" value="Dihydrodipicolinate Reductase, domain 2"/>
    <property type="match status" value="1"/>
</dbReference>
<dbReference type="GO" id="GO:0000166">
    <property type="term" value="F:nucleotide binding"/>
    <property type="evidence" value="ECO:0007669"/>
    <property type="project" value="InterPro"/>
</dbReference>
<dbReference type="RefSeq" id="WP_109827612.1">
    <property type="nucleotide sequence ID" value="NZ_CP029494.1"/>
</dbReference>
<dbReference type="PANTHER" id="PTHR22604">
    <property type="entry name" value="OXIDOREDUCTASES"/>
    <property type="match status" value="1"/>
</dbReference>
<evidence type="ECO:0000256" key="2">
    <source>
        <dbReference type="ARBA" id="ARBA00023002"/>
    </source>
</evidence>
<dbReference type="Gene3D" id="3.40.50.720">
    <property type="entry name" value="NAD(P)-binding Rossmann-like Domain"/>
    <property type="match status" value="1"/>
</dbReference>
<dbReference type="EMBL" id="CP029494">
    <property type="protein sequence ID" value="AWN23884.1"/>
    <property type="molecule type" value="Genomic_DNA"/>
</dbReference>
<evidence type="ECO:0000259" key="4">
    <source>
        <dbReference type="Pfam" id="PF22725"/>
    </source>
</evidence>
<dbReference type="KEGG" id="dez:DKM44_12145"/>
<dbReference type="InterPro" id="IPR036291">
    <property type="entry name" value="NAD(P)-bd_dom_sf"/>
</dbReference>
<dbReference type="InterPro" id="IPR000683">
    <property type="entry name" value="Gfo/Idh/MocA-like_OxRdtase_N"/>
</dbReference>
<feature type="domain" description="Gfo/Idh/MocA-like oxidoreductase N-terminal" evidence="3">
    <location>
        <begin position="10"/>
        <end position="123"/>
    </location>
</feature>
<keyword evidence="6" id="KW-1185">Reference proteome</keyword>
<organism evidence="5 6">
    <name type="scientific">Deinococcus irradiatisoli</name>
    <dbReference type="NCBI Taxonomy" id="2202254"/>
    <lineage>
        <taxon>Bacteria</taxon>
        <taxon>Thermotogati</taxon>
        <taxon>Deinococcota</taxon>
        <taxon>Deinococci</taxon>
        <taxon>Deinococcales</taxon>
        <taxon>Deinococcaceae</taxon>
        <taxon>Deinococcus</taxon>
    </lineage>
</organism>
<dbReference type="OrthoDB" id="2350336at2"/>
<feature type="domain" description="GFO/IDH/MocA-like oxidoreductase" evidence="4">
    <location>
        <begin position="138"/>
        <end position="250"/>
    </location>
</feature>
<dbReference type="Pfam" id="PF22725">
    <property type="entry name" value="GFO_IDH_MocA_C3"/>
    <property type="match status" value="1"/>
</dbReference>